<name>A0A0X3UZG4_9ACTN</name>
<organism evidence="3 4">
    <name type="scientific">Actinoplanes awajinensis subsp. mycoplanecinus</name>
    <dbReference type="NCBI Taxonomy" id="135947"/>
    <lineage>
        <taxon>Bacteria</taxon>
        <taxon>Bacillati</taxon>
        <taxon>Actinomycetota</taxon>
        <taxon>Actinomycetes</taxon>
        <taxon>Micromonosporales</taxon>
        <taxon>Micromonosporaceae</taxon>
        <taxon>Actinoplanes</taxon>
    </lineage>
</organism>
<feature type="domain" description="DUF4132" evidence="1">
    <location>
        <begin position="304"/>
        <end position="481"/>
    </location>
</feature>
<comment type="caution">
    <text evidence="3">The sequence shown here is derived from an EMBL/GenBank/DDBJ whole genome shotgun (WGS) entry which is preliminary data.</text>
</comment>
<evidence type="ECO:0000259" key="1">
    <source>
        <dbReference type="Pfam" id="PF13569"/>
    </source>
</evidence>
<evidence type="ECO:0000259" key="2">
    <source>
        <dbReference type="Pfam" id="PF24879"/>
    </source>
</evidence>
<dbReference type="EMBL" id="LLZH01000078">
    <property type="protein sequence ID" value="KUL37292.1"/>
    <property type="molecule type" value="Genomic_DNA"/>
</dbReference>
<dbReference type="Proteomes" id="UP000053244">
    <property type="component" value="Unassembled WGS sequence"/>
</dbReference>
<sequence length="704" mass="76906">MIANQLPLEELAGFEPVLRAVLEELRAEWDMQADIRRLLSRHYGAAIGRLHNDLVAHLFFDDDGFGPVARQQLGAATEDRAVVEVLDFAFTLAKPVPAKVWLRRAAELLSAGARAGAGDRAGASAGAGDRAGAGAGAGAGAVRVVLEAFAERGARVGDEHDVLLRGLCWLQGLDGSAESTALLGRVAEVACASRSARSADPKAPKAAAAVVEVLVDRSGDVPAAVLSRLSMSVRSRPVQKRVQAALERIADARGWAPGEAQELTVDDHGLKSCGCLRLRLRDSTDLVGVEILDDKAAVRVWRDGTPLKTVPTAMRAGLAPLRTLATQVTKTLASERGRLEALLAQDRTWAWTTWEQRYLRHPVTGSLARRLIWQVSPDNGQTWHSGFPAPTEDGTDWTVDGHSGAHCTVRLWHPVEAPPAEVAAWRDHVTAATTKQPFKQAFREVYRLTPAEVQTDAYSNRFAGHILRYRQANALMRVRGWSANYLGSWGDGRHGEATKDLAAGTWQATFHHEIATEGTGQRDRVEFCSTDQVRFARRDGRLWTPTRLDEVPPRLLSEAMRDVDLFVGVTSIAADETWNDSGAQDFRRYWRETAFGALPETAKVRRDALARILPALTIAPQCELTDRYLEVRGTRTLYKIHLGSANILMAPDDTYLCIVPAGRGPRVALPFNDDPRLSLILSKAFLLAADHKITDESILGQLPA</sequence>
<keyword evidence="4" id="KW-1185">Reference proteome</keyword>
<dbReference type="InterPro" id="IPR025406">
    <property type="entry name" value="DUF4132"/>
</dbReference>
<proteinExistence type="predicted"/>
<accession>A0A0X3UZG4</accession>
<gene>
    <name evidence="3" type="ORF">ADL15_11815</name>
</gene>
<evidence type="ECO:0000313" key="4">
    <source>
        <dbReference type="Proteomes" id="UP000053244"/>
    </source>
</evidence>
<reference evidence="3 4" key="1">
    <citation type="submission" date="2015-10" db="EMBL/GenBank/DDBJ databases">
        <authorList>
            <person name="Gilbert D.G."/>
        </authorList>
    </citation>
    <scope>NUCLEOTIDE SEQUENCE [LARGE SCALE GENOMIC DNA]</scope>
    <source>
        <strain evidence="3 4">NRRL B-16712</strain>
    </source>
</reference>
<protein>
    <submittedName>
        <fullName evidence="3">Uncharacterized protein</fullName>
    </submittedName>
</protein>
<dbReference type="Pfam" id="PF13569">
    <property type="entry name" value="DUF4132"/>
    <property type="match status" value="1"/>
</dbReference>
<dbReference type="InterPro" id="IPR056639">
    <property type="entry name" value="DUF7737"/>
</dbReference>
<dbReference type="AlphaFoldDB" id="A0A0X3UZG4"/>
<dbReference type="Pfam" id="PF24879">
    <property type="entry name" value="DUF7737"/>
    <property type="match status" value="1"/>
</dbReference>
<evidence type="ECO:0000313" key="3">
    <source>
        <dbReference type="EMBL" id="KUL37292.1"/>
    </source>
</evidence>
<feature type="domain" description="DUF7737" evidence="2">
    <location>
        <begin position="602"/>
        <end position="702"/>
    </location>
</feature>